<reference evidence="6 7" key="1">
    <citation type="journal article" date="2013" name="Genome Announc.">
        <title>Draft genome sequence of MKD8, a conjugal recipient Mycobacterium smegmatis strain.</title>
        <authorList>
            <person name="Gray T.A."/>
            <person name="Palumbo M.J."/>
            <person name="Derbyshire K.M."/>
        </authorList>
    </citation>
    <scope>NUCLEOTIDE SEQUENCE [LARGE SCALE GENOMIC DNA]</scope>
    <source>
        <strain evidence="6 7">MKD8</strain>
    </source>
</reference>
<dbReference type="RefSeq" id="WP_003895928.1">
    <property type="nucleotide sequence ID" value="NZ_CP027541.1"/>
</dbReference>
<dbReference type="Pfam" id="PF02633">
    <property type="entry name" value="Creatininase"/>
    <property type="match status" value="1"/>
</dbReference>
<dbReference type="SUPFAM" id="SSF102215">
    <property type="entry name" value="Creatininase"/>
    <property type="match status" value="1"/>
</dbReference>
<gene>
    <name evidence="6" type="ORF">D806_044370</name>
</gene>
<dbReference type="PANTHER" id="PTHR35005:SF1">
    <property type="entry name" value="2-AMINO-5-FORMYLAMINO-6-RIBOSYLAMINOPYRIMIDIN-4(3H)-ONE 5'-MONOPHOSPHATE DEFORMYLASE"/>
    <property type="match status" value="1"/>
</dbReference>
<dbReference type="Proteomes" id="UP000011200">
    <property type="component" value="Chromosome"/>
</dbReference>
<reference evidence="7" key="2">
    <citation type="submission" date="2018-03" db="EMBL/GenBank/DDBJ databases">
        <authorList>
            <person name="Derbyshire K."/>
            <person name="Gray T.A."/>
            <person name="Champion M."/>
        </authorList>
    </citation>
    <scope>NUCLEOTIDE SEQUENCE [LARGE SCALE GENOMIC DNA]</scope>
    <source>
        <strain evidence="7">MKD8</strain>
    </source>
</reference>
<proteinExistence type="inferred from homology"/>
<dbReference type="EMBL" id="CP027541">
    <property type="protein sequence ID" value="AWT55399.1"/>
    <property type="molecule type" value="Genomic_DNA"/>
</dbReference>
<dbReference type="GO" id="GO:0016811">
    <property type="term" value="F:hydrolase activity, acting on carbon-nitrogen (but not peptide) bonds, in linear amides"/>
    <property type="evidence" value="ECO:0007669"/>
    <property type="project" value="TreeGrafter"/>
</dbReference>
<comment type="similarity">
    <text evidence="5">Belongs to the creatininase superfamily.</text>
</comment>
<dbReference type="GO" id="GO:0006601">
    <property type="term" value="P:creatine biosynthetic process"/>
    <property type="evidence" value="ECO:0007669"/>
    <property type="project" value="InterPro"/>
</dbReference>
<name>A0A2U9PUB9_MYCSE</name>
<dbReference type="NCBIfam" id="TIGR04448">
    <property type="entry name" value="creatininase"/>
    <property type="match status" value="1"/>
</dbReference>
<comment type="cofactor">
    <cofactor evidence="1">
        <name>Zn(2+)</name>
        <dbReference type="ChEBI" id="CHEBI:29105"/>
    </cofactor>
</comment>
<dbReference type="Gene3D" id="3.40.50.10310">
    <property type="entry name" value="Creatininase"/>
    <property type="match status" value="1"/>
</dbReference>
<evidence type="ECO:0000256" key="4">
    <source>
        <dbReference type="ARBA" id="ARBA00022833"/>
    </source>
</evidence>
<dbReference type="GO" id="GO:0009231">
    <property type="term" value="P:riboflavin biosynthetic process"/>
    <property type="evidence" value="ECO:0007669"/>
    <property type="project" value="TreeGrafter"/>
</dbReference>
<evidence type="ECO:0000313" key="6">
    <source>
        <dbReference type="EMBL" id="AWT55399.1"/>
    </source>
</evidence>
<dbReference type="AlphaFoldDB" id="A0A2U9PUB9"/>
<evidence type="ECO:0000256" key="3">
    <source>
        <dbReference type="ARBA" id="ARBA00022801"/>
    </source>
</evidence>
<organism evidence="6 7">
    <name type="scientific">Mycolicibacterium smegmatis (strain MKD8)</name>
    <name type="common">Mycobacterium smegmatis</name>
    <dbReference type="NCBI Taxonomy" id="1214915"/>
    <lineage>
        <taxon>Bacteria</taxon>
        <taxon>Bacillati</taxon>
        <taxon>Actinomycetota</taxon>
        <taxon>Actinomycetes</taxon>
        <taxon>Mycobacteriales</taxon>
        <taxon>Mycobacteriaceae</taxon>
        <taxon>Mycolicibacterium</taxon>
    </lineage>
</organism>
<dbReference type="GO" id="GO:0047789">
    <property type="term" value="F:creatininase activity"/>
    <property type="evidence" value="ECO:0007669"/>
    <property type="project" value="InterPro"/>
</dbReference>
<dbReference type="InterPro" id="IPR024087">
    <property type="entry name" value="Creatininase-like_sf"/>
</dbReference>
<protein>
    <submittedName>
        <fullName evidence="6">Creatinine amidohydrolase</fullName>
    </submittedName>
</protein>
<keyword evidence="3 6" id="KW-0378">Hydrolase</keyword>
<evidence type="ECO:0000256" key="1">
    <source>
        <dbReference type="ARBA" id="ARBA00001947"/>
    </source>
</evidence>
<dbReference type="InterPro" id="IPR003785">
    <property type="entry name" value="Creatininase/forma_Hydrolase"/>
</dbReference>
<dbReference type="GO" id="GO:0046872">
    <property type="term" value="F:metal ion binding"/>
    <property type="evidence" value="ECO:0007669"/>
    <property type="project" value="UniProtKB-KW"/>
</dbReference>
<keyword evidence="4" id="KW-0862">Zinc</keyword>
<evidence type="ECO:0000313" key="7">
    <source>
        <dbReference type="Proteomes" id="UP000011200"/>
    </source>
</evidence>
<evidence type="ECO:0000256" key="5">
    <source>
        <dbReference type="ARBA" id="ARBA00024029"/>
    </source>
</evidence>
<dbReference type="GO" id="GO:0006602">
    <property type="term" value="P:creatinine catabolic process"/>
    <property type="evidence" value="ECO:0007669"/>
    <property type="project" value="InterPro"/>
</dbReference>
<evidence type="ECO:0000256" key="2">
    <source>
        <dbReference type="ARBA" id="ARBA00022723"/>
    </source>
</evidence>
<keyword evidence="2" id="KW-0479">Metal-binding</keyword>
<accession>A0A2U9PUB9</accession>
<sequence>MVTEARTTLYQNLTWPEISEAAHDGTPVVIPIGATEQHGHHLPVCTDWVLPERILLEASRHRHFLVGPFIPFGYRSRPGSGGGQHIPGTVSLRATTFMSTLEDVLGELIRTGFTKIVLYNWHFENSGFVYEPAFMVSDRHPDVKIVVIEDVNPEYTPERVGQIWPDEFPGLALEHAAVIETSLWMHHCPDLVRIGGIAPDRPQRVVNHDVLPIDPRLSTASGALSSPVPASADKGKLLTQWFVERILNVLADEFPTTAGATG</sequence>
<dbReference type="PANTHER" id="PTHR35005">
    <property type="entry name" value="3-DEHYDRO-SCYLLO-INOSOSE HYDROLASE"/>
    <property type="match status" value="1"/>
</dbReference>
<dbReference type="InterPro" id="IPR031034">
    <property type="entry name" value="Creatininase"/>
</dbReference>